<comment type="caution">
    <text evidence="3">The sequence shown here is derived from an EMBL/GenBank/DDBJ whole genome shotgun (WGS) entry which is preliminary data.</text>
</comment>
<keyword evidence="2" id="KW-0732">Signal</keyword>
<feature type="chain" id="PRO_5047323764" description="Secreted protein" evidence="2">
    <location>
        <begin position="22"/>
        <end position="116"/>
    </location>
</feature>
<keyword evidence="4" id="KW-1185">Reference proteome</keyword>
<feature type="compositionally biased region" description="Basic residues" evidence="1">
    <location>
        <begin position="100"/>
        <end position="109"/>
    </location>
</feature>
<evidence type="ECO:0000313" key="3">
    <source>
        <dbReference type="EMBL" id="KAG7302525.1"/>
    </source>
</evidence>
<sequence>MNFKVKLFMFTAILVFNSATGGFVDTMTDVPKKLGSIFTLVVKDLTSSAVGTLRHGIRPFSSGQDVIGRRPWRRNREKIGDTENKKDEAKKTRHATNYPRRMKYRRRQKPQQNNNN</sequence>
<dbReference type="EMBL" id="JAHIBW010000017">
    <property type="protein sequence ID" value="KAG7302525.1"/>
    <property type="molecule type" value="Genomic_DNA"/>
</dbReference>
<proteinExistence type="predicted"/>
<feature type="signal peptide" evidence="2">
    <location>
        <begin position="1"/>
        <end position="21"/>
    </location>
</feature>
<feature type="region of interest" description="Disordered" evidence="1">
    <location>
        <begin position="62"/>
        <end position="116"/>
    </location>
</feature>
<feature type="compositionally biased region" description="Basic and acidic residues" evidence="1">
    <location>
        <begin position="77"/>
        <end position="90"/>
    </location>
</feature>
<evidence type="ECO:0008006" key="5">
    <source>
        <dbReference type="Google" id="ProtNLM"/>
    </source>
</evidence>
<reference evidence="3 4" key="1">
    <citation type="submission" date="2021-06" db="EMBL/GenBank/DDBJ databases">
        <title>A haploid diamondback moth (Plutella xylostella L.) genome assembly resolves 31 chromosomes and identifies a diamide resistance mutation.</title>
        <authorList>
            <person name="Ward C.M."/>
            <person name="Perry K.D."/>
            <person name="Baker G."/>
            <person name="Powis K."/>
            <person name="Heckel D.G."/>
            <person name="Baxter S.W."/>
        </authorList>
    </citation>
    <scope>NUCLEOTIDE SEQUENCE [LARGE SCALE GENOMIC DNA]</scope>
    <source>
        <strain evidence="3 4">LV</strain>
        <tissue evidence="3">Single pupa</tissue>
    </source>
</reference>
<protein>
    <recommendedName>
        <fullName evidence="5">Secreted protein</fullName>
    </recommendedName>
</protein>
<name>A0ABQ7QBU4_PLUXY</name>
<dbReference type="Proteomes" id="UP000823941">
    <property type="component" value="Chromosome 17"/>
</dbReference>
<evidence type="ECO:0000256" key="1">
    <source>
        <dbReference type="SAM" id="MobiDB-lite"/>
    </source>
</evidence>
<accession>A0ABQ7QBU4</accession>
<evidence type="ECO:0000256" key="2">
    <source>
        <dbReference type="SAM" id="SignalP"/>
    </source>
</evidence>
<organism evidence="3 4">
    <name type="scientific">Plutella xylostella</name>
    <name type="common">Diamondback moth</name>
    <name type="synonym">Plutella maculipennis</name>
    <dbReference type="NCBI Taxonomy" id="51655"/>
    <lineage>
        <taxon>Eukaryota</taxon>
        <taxon>Metazoa</taxon>
        <taxon>Ecdysozoa</taxon>
        <taxon>Arthropoda</taxon>
        <taxon>Hexapoda</taxon>
        <taxon>Insecta</taxon>
        <taxon>Pterygota</taxon>
        <taxon>Neoptera</taxon>
        <taxon>Endopterygota</taxon>
        <taxon>Lepidoptera</taxon>
        <taxon>Glossata</taxon>
        <taxon>Ditrysia</taxon>
        <taxon>Yponomeutoidea</taxon>
        <taxon>Plutellidae</taxon>
        <taxon>Plutella</taxon>
    </lineage>
</organism>
<evidence type="ECO:0000313" key="4">
    <source>
        <dbReference type="Proteomes" id="UP000823941"/>
    </source>
</evidence>
<gene>
    <name evidence="3" type="ORF">JYU34_012441</name>
</gene>